<keyword evidence="2" id="KW-0813">Transport</keyword>
<feature type="transmembrane region" description="Helical" evidence="10">
    <location>
        <begin position="772"/>
        <end position="792"/>
    </location>
</feature>
<dbReference type="Pfam" id="PF00664">
    <property type="entry name" value="ABC_membrane"/>
    <property type="match status" value="2"/>
</dbReference>
<feature type="compositionally biased region" description="Acidic residues" evidence="9">
    <location>
        <begin position="1182"/>
        <end position="1202"/>
    </location>
</feature>
<name>A0A8J5MHX2_9STRA</name>
<dbReference type="GO" id="GO:0016020">
    <property type="term" value="C:membrane"/>
    <property type="evidence" value="ECO:0007669"/>
    <property type="project" value="UniProtKB-SubCell"/>
</dbReference>
<feature type="transmembrane region" description="Helical" evidence="10">
    <location>
        <begin position="908"/>
        <end position="928"/>
    </location>
</feature>
<keyword evidence="15" id="KW-1185">Reference proteome</keyword>
<evidence type="ECO:0000256" key="3">
    <source>
        <dbReference type="ARBA" id="ARBA00022692"/>
    </source>
</evidence>
<protein>
    <recommendedName>
        <fullName evidence="16">Multidrug resistance-associated protein 1</fullName>
    </recommendedName>
</protein>
<feature type="region of interest" description="Disordered" evidence="9">
    <location>
        <begin position="1169"/>
        <end position="1207"/>
    </location>
</feature>
<dbReference type="InterPro" id="IPR050173">
    <property type="entry name" value="ABC_transporter_C-like"/>
</dbReference>
<dbReference type="InterPro" id="IPR017871">
    <property type="entry name" value="ABC_transporter-like_CS"/>
</dbReference>
<feature type="domain" description="Kazal-like" evidence="13">
    <location>
        <begin position="419"/>
        <end position="479"/>
    </location>
</feature>
<feature type="transmembrane region" description="Helical" evidence="10">
    <location>
        <begin position="618"/>
        <end position="638"/>
    </location>
</feature>
<dbReference type="InterPro" id="IPR003439">
    <property type="entry name" value="ABC_transporter-like_ATP-bd"/>
</dbReference>
<evidence type="ECO:0000313" key="15">
    <source>
        <dbReference type="Proteomes" id="UP000709295"/>
    </source>
</evidence>
<evidence type="ECO:0008006" key="16">
    <source>
        <dbReference type="Google" id="ProtNLM"/>
    </source>
</evidence>
<comment type="subcellular location">
    <subcellularLocation>
        <location evidence="1">Membrane</location>
        <topology evidence="1">Multi-pass membrane protein</topology>
    </subcellularLocation>
</comment>
<evidence type="ECO:0000256" key="8">
    <source>
        <dbReference type="ARBA" id="ARBA00023136"/>
    </source>
</evidence>
<dbReference type="GO" id="GO:0016887">
    <property type="term" value="F:ATP hydrolysis activity"/>
    <property type="evidence" value="ECO:0007669"/>
    <property type="project" value="InterPro"/>
</dbReference>
<feature type="transmembrane region" description="Helical" evidence="10">
    <location>
        <begin position="885"/>
        <end position="902"/>
    </location>
</feature>
<keyword evidence="7 10" id="KW-1133">Transmembrane helix</keyword>
<evidence type="ECO:0000256" key="5">
    <source>
        <dbReference type="ARBA" id="ARBA00022741"/>
    </source>
</evidence>
<evidence type="ECO:0000256" key="10">
    <source>
        <dbReference type="SAM" id="Phobius"/>
    </source>
</evidence>
<evidence type="ECO:0000313" key="14">
    <source>
        <dbReference type="EMBL" id="KAG6975634.1"/>
    </source>
</evidence>
<dbReference type="PROSITE" id="PS50929">
    <property type="entry name" value="ABC_TM1F"/>
    <property type="match status" value="2"/>
</dbReference>
<proteinExistence type="predicted"/>
<dbReference type="Proteomes" id="UP000709295">
    <property type="component" value="Unassembled WGS sequence"/>
</dbReference>
<feature type="transmembrane region" description="Helical" evidence="10">
    <location>
        <begin position="1466"/>
        <end position="1485"/>
    </location>
</feature>
<dbReference type="InterPro" id="IPR003593">
    <property type="entry name" value="AAA+_ATPase"/>
</dbReference>
<feature type="transmembrane region" description="Helical" evidence="10">
    <location>
        <begin position="1034"/>
        <end position="1051"/>
    </location>
</feature>
<feature type="domain" description="ABC transporter" evidence="11">
    <location>
        <begin position="819"/>
        <end position="1187"/>
    </location>
</feature>
<evidence type="ECO:0000256" key="1">
    <source>
        <dbReference type="ARBA" id="ARBA00004141"/>
    </source>
</evidence>
<sequence length="1758" mass="193974">MASLSMSSGVWLKSCSSMSFSPSSDALSLSMDSLPAELRGNPIVLQNAVPLDPFVMQERQEYTFYGLEQDGALRPGGQVALMTRRTVGLLLNYVGIGALYGGINSLVVPFFSNYLQLQQYQPAVPRNVGDAKSWGYRRSVEIFVVYDTGLIQSRAMWQLLMFELIASFCLTIDSNAVPAIEANWVDVDTWPKSISLAAWSLAFIGVDVVTVACTVFDVVRRRSFWMYMQVLAAPAVALRFIVQLFPIVELAPRGIEGTTYGLVITFRNMAIPLGSTAYKAINSHFSVSDEDVHRDSDSTRLQVTYTYLIAWALQLMSLAFIGLLPRQKLDVQQLRYYGGYSASGGWLVVVVLFSVLAYVTTANVLSLFESTACLRVAGDNTLDRLRSPIPMKSAVLFTLLAVAVAAAQDQVTHVIRPFESEEKDCPKYCLDIDDPVGDEEGNMYSNECYMKRAKCEKKNKKTTAPPFWKDFKYGNPCELKIAACKHPELNIVEAAGVALFKKMDELMTPLGQPLLHLHTFGYRYGSQLILLLLSMKKVLHLAGGRTRGFRYWNEVDVVLFVLHLTSVVAAAACSVAVAWVASLRHSSASLVVGASVAVAAWSFYAVEIVLEFLQHKRGCKVVTLVVVLVALEELVLRGRPVESDMLVVTLVHWKAMISVAVAVFAVLRVLTYQPNGGRTGDYESLKRKTTMESPLDRVGWLLQLSYHWISPFIALGKKRRLEMEDVPNLPLRDTTSVAAERFEKELQREFREYRVSDRSFLRVTRRLYGTDVLVFAVWSTANKAIGLASPLLLKLFLDWADSSDPSLSTGYYLAAAMVARSILLAVSGTQYNLAWKRFDLRVRAGLVSAIYARTLEGRRQAGGLGRITNLLSVDVGRIIGMPSTLFDMVLIPAEIAVALILLSKAVSVAFVAGVAVLAVMLPLQTVLGRKIQSVTADMTHFRDERVGLAAESLKAIRTLKLLGWVTSRLESMSQSRALETGRLQVRKYLDAFCVFFWASTPVIVQVSVFATAVFSGRDISAADAFTAIALLDRLVFPVNYFPWIINGFLEAKTMKALAKKIVLIVRDMSEFYAPASSTGSNFSGGQRARINLARALYQRAELYLLDDPLSGLDVTTASKVVTNCFMSGSSIFPKDAAVVIVTHSLHLLPLFPADTQILVMDDGYIVEQEKNNSTSQTTEESKEADDQEEEPKEATEEQSSDEEEHRESGWALSVVIVLAVATMQISRNSMDWWIAVYTNGNHSITPREFALVLLYIAGANIAAVFFRSFLFAYGGLRAARATYNKLVQSVFAAPLRFFERTPTGRVLNRLSGDTYAVDESLPFILNIFLRDAADVVGALVILFYGNRLVLVLLVPLSVLYFHLQRDYRPSSRHLKRLDAATQSPLLAMFTDTLDGLTVLRAAQKQQQYIYGYGVRLNRSQRVSFLSSTTGAWFGLRLDMLGVCVTSFVAVFAVADFNLTGSVNPGILGLTLTYALPIVGKLNAILNSFVDTERQMIAVERVKEYTDLEPEEAVVGAGDLKKTSELPYVWPTAGHISIKALTVTYGPSAQHSDNIDAEWEWVGPRVAAPALKYVTCDIPEGQKLGICGRTGAGKSTLLNALFRAVPWERSGSIMIDDVPLDSLGLQDLRSRLTYIPQDVVLFSGTCGGLANAIAKLDRGLDTILEALLRPSKVLCIDEATASIDHETERAISEAIASEFSTSTVLTVAHRIQTIMHCDRVLLLDNGRVAESGNPKELAKNPQSLFYRLANSSVSETELL</sequence>
<dbReference type="CDD" id="cd00104">
    <property type="entry name" value="KAZAL_FS"/>
    <property type="match status" value="1"/>
</dbReference>
<feature type="transmembrane region" description="Helical" evidence="10">
    <location>
        <begin position="650"/>
        <end position="670"/>
    </location>
</feature>
<feature type="transmembrane region" description="Helical" evidence="10">
    <location>
        <begin position="1433"/>
        <end position="1454"/>
    </location>
</feature>
<gene>
    <name evidence="14" type="ORF">JG688_00002190</name>
</gene>
<evidence type="ECO:0000256" key="2">
    <source>
        <dbReference type="ARBA" id="ARBA00022448"/>
    </source>
</evidence>
<feature type="transmembrane region" description="Helical" evidence="10">
    <location>
        <begin position="1249"/>
        <end position="1273"/>
    </location>
</feature>
<dbReference type="PROSITE" id="PS51465">
    <property type="entry name" value="KAZAL_2"/>
    <property type="match status" value="1"/>
</dbReference>
<evidence type="ECO:0000259" key="11">
    <source>
        <dbReference type="PROSITE" id="PS50893"/>
    </source>
</evidence>
<feature type="transmembrane region" description="Helical" evidence="10">
    <location>
        <begin position="587"/>
        <end position="606"/>
    </location>
</feature>
<dbReference type="Pfam" id="PF00005">
    <property type="entry name" value="ABC_tran"/>
    <property type="match status" value="2"/>
</dbReference>
<feature type="transmembrane region" description="Helical" evidence="10">
    <location>
        <begin position="557"/>
        <end position="581"/>
    </location>
</feature>
<keyword evidence="8 10" id="KW-0472">Membrane</keyword>
<keyword evidence="3 10" id="KW-0812">Transmembrane</keyword>
<feature type="domain" description="ABC transmembrane type-1" evidence="12">
    <location>
        <begin position="1214"/>
        <end position="1493"/>
    </location>
</feature>
<dbReference type="CDD" id="cd18605">
    <property type="entry name" value="ABC_6TM_MRP7_D2_like"/>
    <property type="match status" value="1"/>
</dbReference>
<feature type="domain" description="ABC transporter" evidence="11">
    <location>
        <begin position="1549"/>
        <end position="1749"/>
    </location>
</feature>
<dbReference type="PROSITE" id="PS50893">
    <property type="entry name" value="ABC_TRANSPORTER_2"/>
    <property type="match status" value="2"/>
</dbReference>
<comment type="caution">
    <text evidence="14">The sequence shown here is derived from an EMBL/GenBank/DDBJ whole genome shotgun (WGS) entry which is preliminary data.</text>
</comment>
<keyword evidence="4" id="KW-0677">Repeat</keyword>
<dbReference type="EMBL" id="JAENGY010000055">
    <property type="protein sequence ID" value="KAG6975634.1"/>
    <property type="molecule type" value="Genomic_DNA"/>
</dbReference>
<dbReference type="FunFam" id="1.20.1560.10:FF:000013">
    <property type="entry name" value="ABC transporter C family member 2"/>
    <property type="match status" value="1"/>
</dbReference>
<dbReference type="GO" id="GO:0005524">
    <property type="term" value="F:ATP binding"/>
    <property type="evidence" value="ECO:0007669"/>
    <property type="project" value="UniProtKB-KW"/>
</dbReference>
<dbReference type="GO" id="GO:0140359">
    <property type="term" value="F:ABC-type transporter activity"/>
    <property type="evidence" value="ECO:0007669"/>
    <property type="project" value="InterPro"/>
</dbReference>
<reference evidence="14" key="1">
    <citation type="submission" date="2021-01" db="EMBL/GenBank/DDBJ databases">
        <title>Phytophthora aleatoria, a newly-described species from Pinus radiata is distinct from Phytophthora cactorum isolates based on comparative genomics.</title>
        <authorList>
            <person name="Mcdougal R."/>
            <person name="Panda P."/>
            <person name="Williams N."/>
            <person name="Studholme D.J."/>
        </authorList>
    </citation>
    <scope>NUCLEOTIDE SEQUENCE</scope>
    <source>
        <strain evidence="14">NZFS 4037</strain>
    </source>
</reference>
<evidence type="ECO:0000259" key="12">
    <source>
        <dbReference type="PROSITE" id="PS50929"/>
    </source>
</evidence>
<feature type="transmembrane region" description="Helical" evidence="10">
    <location>
        <begin position="305"/>
        <end position="324"/>
    </location>
</feature>
<feature type="transmembrane region" description="Helical" evidence="10">
    <location>
        <begin position="90"/>
        <end position="111"/>
    </location>
</feature>
<keyword evidence="6" id="KW-0067">ATP-binding</keyword>
<evidence type="ECO:0000256" key="7">
    <source>
        <dbReference type="ARBA" id="ARBA00022989"/>
    </source>
</evidence>
<dbReference type="SMART" id="SM00382">
    <property type="entry name" value="AAA"/>
    <property type="match status" value="1"/>
</dbReference>
<evidence type="ECO:0000259" key="13">
    <source>
        <dbReference type="PROSITE" id="PS51465"/>
    </source>
</evidence>
<feature type="transmembrane region" description="Helical" evidence="10">
    <location>
        <begin position="336"/>
        <end position="359"/>
    </location>
</feature>
<dbReference type="InterPro" id="IPR002350">
    <property type="entry name" value="Kazal_dom"/>
</dbReference>
<dbReference type="PANTHER" id="PTHR24223:SF441">
    <property type="match status" value="1"/>
</dbReference>
<evidence type="ECO:0000256" key="9">
    <source>
        <dbReference type="SAM" id="MobiDB-lite"/>
    </source>
</evidence>
<dbReference type="CDD" id="cd18598">
    <property type="entry name" value="ABC_6TM_MRP7_D1_like"/>
    <property type="match status" value="1"/>
</dbReference>
<feature type="transmembrane region" description="Helical" evidence="10">
    <location>
        <begin position="196"/>
        <end position="219"/>
    </location>
</feature>
<feature type="transmembrane region" description="Helical" evidence="10">
    <location>
        <begin position="992"/>
        <end position="1014"/>
    </location>
</feature>
<feature type="transmembrane region" description="Helical" evidence="10">
    <location>
        <begin position="1335"/>
        <end position="1363"/>
    </location>
</feature>
<dbReference type="InterPro" id="IPR011527">
    <property type="entry name" value="ABC1_TM_dom"/>
</dbReference>
<dbReference type="PROSITE" id="PS00211">
    <property type="entry name" value="ABC_TRANSPORTER_1"/>
    <property type="match status" value="1"/>
</dbReference>
<dbReference type="PANTHER" id="PTHR24223">
    <property type="entry name" value="ATP-BINDING CASSETTE SUB-FAMILY C"/>
    <property type="match status" value="1"/>
</dbReference>
<evidence type="ECO:0000256" key="6">
    <source>
        <dbReference type="ARBA" id="ARBA00022840"/>
    </source>
</evidence>
<feature type="domain" description="ABC transmembrane type-1" evidence="12">
    <location>
        <begin position="773"/>
        <end position="1050"/>
    </location>
</feature>
<keyword evidence="5" id="KW-0547">Nucleotide-binding</keyword>
<feature type="transmembrane region" description="Helical" evidence="10">
    <location>
        <begin position="812"/>
        <end position="833"/>
    </location>
</feature>
<organism evidence="14 15">
    <name type="scientific">Phytophthora aleatoria</name>
    <dbReference type="NCBI Taxonomy" id="2496075"/>
    <lineage>
        <taxon>Eukaryota</taxon>
        <taxon>Sar</taxon>
        <taxon>Stramenopiles</taxon>
        <taxon>Oomycota</taxon>
        <taxon>Peronosporomycetes</taxon>
        <taxon>Peronosporales</taxon>
        <taxon>Peronosporaceae</taxon>
        <taxon>Phytophthora</taxon>
    </lineage>
</organism>
<accession>A0A8J5MHX2</accession>
<evidence type="ECO:0000256" key="4">
    <source>
        <dbReference type="ARBA" id="ARBA00022737"/>
    </source>
</evidence>